<gene>
    <name evidence="8" type="ORF">GCM10022197_33630</name>
</gene>
<feature type="transmembrane region" description="Helical" evidence="7">
    <location>
        <begin position="157"/>
        <end position="176"/>
    </location>
</feature>
<keyword evidence="2" id="KW-1003">Cell membrane</keyword>
<keyword evidence="5 7" id="KW-0472">Membrane</keyword>
<protein>
    <submittedName>
        <fullName evidence="8">Cytochrome c oxidase assembly protein</fullName>
    </submittedName>
</protein>
<accession>A0ABP6XY57</accession>
<keyword evidence="3 7" id="KW-0812">Transmembrane</keyword>
<proteinExistence type="predicted"/>
<feature type="transmembrane region" description="Helical" evidence="7">
    <location>
        <begin position="12"/>
        <end position="34"/>
    </location>
</feature>
<keyword evidence="9" id="KW-1185">Reference proteome</keyword>
<evidence type="ECO:0000313" key="8">
    <source>
        <dbReference type="EMBL" id="GAA3573967.1"/>
    </source>
</evidence>
<dbReference type="Pfam" id="PF09678">
    <property type="entry name" value="Caa3_CtaG"/>
    <property type="match status" value="1"/>
</dbReference>
<reference evidence="9" key="1">
    <citation type="journal article" date="2019" name="Int. J. Syst. Evol. Microbiol.">
        <title>The Global Catalogue of Microorganisms (GCM) 10K type strain sequencing project: providing services to taxonomists for standard genome sequencing and annotation.</title>
        <authorList>
            <consortium name="The Broad Institute Genomics Platform"/>
            <consortium name="The Broad Institute Genome Sequencing Center for Infectious Disease"/>
            <person name="Wu L."/>
            <person name="Ma J."/>
        </authorList>
    </citation>
    <scope>NUCLEOTIDE SEQUENCE [LARGE SCALE GENOMIC DNA]</scope>
    <source>
        <strain evidence="9">JCM 16540</strain>
    </source>
</reference>
<evidence type="ECO:0000256" key="1">
    <source>
        <dbReference type="ARBA" id="ARBA00004651"/>
    </source>
</evidence>
<sequence>MNHHDGTEVDVLAVVGAVVAVLAVLGYAALVVRARDRGRAWPVARSVVWVVGCLLAVAAVTGPLRHAAMTSWTAHMAGHVLLGMLAPLLLVLGAPVTLLLRALAAASGRRLVRLLRSRPLRVLTEPAVAALLDVGGLWLVYGTPLLGLAHVYPALEVLVHAHVLLAGYLFTAVLVGPDPLPHRRGTRHLLVVLVLALAAHDVLAKRLYALAGGPDLLDEQRGALVMYYGGDAVDLALAVLVCARWYRRTRPRGVGSGQRQLDLERPRTRPEGVLG</sequence>
<evidence type="ECO:0000256" key="5">
    <source>
        <dbReference type="ARBA" id="ARBA00023136"/>
    </source>
</evidence>
<comment type="caution">
    <text evidence="8">The sequence shown here is derived from an EMBL/GenBank/DDBJ whole genome shotgun (WGS) entry which is preliminary data.</text>
</comment>
<feature type="compositionally biased region" description="Basic and acidic residues" evidence="6">
    <location>
        <begin position="261"/>
        <end position="275"/>
    </location>
</feature>
<keyword evidence="4 7" id="KW-1133">Transmembrane helix</keyword>
<dbReference type="RefSeq" id="WP_204910079.1">
    <property type="nucleotide sequence ID" value="NZ_BAAAYR010000004.1"/>
</dbReference>
<organism evidence="8 9">
    <name type="scientific">Microlunatus spumicola</name>
    <dbReference type="NCBI Taxonomy" id="81499"/>
    <lineage>
        <taxon>Bacteria</taxon>
        <taxon>Bacillati</taxon>
        <taxon>Actinomycetota</taxon>
        <taxon>Actinomycetes</taxon>
        <taxon>Propionibacteriales</taxon>
        <taxon>Propionibacteriaceae</taxon>
        <taxon>Microlunatus</taxon>
    </lineage>
</organism>
<dbReference type="Proteomes" id="UP001500767">
    <property type="component" value="Unassembled WGS sequence"/>
</dbReference>
<feature type="region of interest" description="Disordered" evidence="6">
    <location>
        <begin position="252"/>
        <end position="275"/>
    </location>
</feature>
<evidence type="ECO:0000256" key="4">
    <source>
        <dbReference type="ARBA" id="ARBA00022989"/>
    </source>
</evidence>
<feature type="transmembrane region" description="Helical" evidence="7">
    <location>
        <begin position="224"/>
        <end position="246"/>
    </location>
</feature>
<name>A0ABP6XY57_9ACTN</name>
<evidence type="ECO:0000313" key="9">
    <source>
        <dbReference type="Proteomes" id="UP001500767"/>
    </source>
</evidence>
<feature type="transmembrane region" description="Helical" evidence="7">
    <location>
        <begin position="84"/>
        <end position="106"/>
    </location>
</feature>
<feature type="transmembrane region" description="Helical" evidence="7">
    <location>
        <begin position="127"/>
        <end position="151"/>
    </location>
</feature>
<evidence type="ECO:0000256" key="3">
    <source>
        <dbReference type="ARBA" id="ARBA00022692"/>
    </source>
</evidence>
<evidence type="ECO:0000256" key="2">
    <source>
        <dbReference type="ARBA" id="ARBA00022475"/>
    </source>
</evidence>
<evidence type="ECO:0000256" key="7">
    <source>
        <dbReference type="SAM" id="Phobius"/>
    </source>
</evidence>
<dbReference type="InterPro" id="IPR019108">
    <property type="entry name" value="Caa3_assmbl_CtaG-rel"/>
</dbReference>
<evidence type="ECO:0000256" key="6">
    <source>
        <dbReference type="SAM" id="MobiDB-lite"/>
    </source>
</evidence>
<comment type="subcellular location">
    <subcellularLocation>
        <location evidence="1">Cell membrane</location>
        <topology evidence="1">Multi-pass membrane protein</topology>
    </subcellularLocation>
</comment>
<feature type="transmembrane region" description="Helical" evidence="7">
    <location>
        <begin position="188"/>
        <end position="204"/>
    </location>
</feature>
<feature type="transmembrane region" description="Helical" evidence="7">
    <location>
        <begin position="46"/>
        <end position="64"/>
    </location>
</feature>
<dbReference type="EMBL" id="BAAAYR010000004">
    <property type="protein sequence ID" value="GAA3573967.1"/>
    <property type="molecule type" value="Genomic_DNA"/>
</dbReference>